<dbReference type="Proteomes" id="UP000717515">
    <property type="component" value="Unassembled WGS sequence"/>
</dbReference>
<sequence length="305" mass="33335">MYHTPDYPFGLKASNSERPFVAQYLEPNMHLACLRFLILSRLFHLYSISLLLTLKCKKLIIMFISKSLIVSALLAAALTVASVSAHKKTPPASVTVTEIPSAPVDVGVIPSSPVDAGVELPLEADTEVDPSSPVDDQEEEDPAPSCDTKKMRSPRKSPNRIGNEKTIAILGKHKFCMFLPPQPGLEVAPTEEDAIAFCKGKGVESPNPMPDSFIRSVRYYEAPEKKFVQLTGKFNRDAYELSAADGGGQYDSKNIRGSSCVGYRYFVALVEPDVERFCIRCCANKKDCPTHKSHLGCGAVVPDLA</sequence>
<keyword evidence="2" id="KW-1133">Transmembrane helix</keyword>
<name>A0A9P8D205_MORAP</name>
<feature type="transmembrane region" description="Helical" evidence="2">
    <location>
        <begin position="59"/>
        <end position="81"/>
    </location>
</feature>
<keyword evidence="2" id="KW-0472">Membrane</keyword>
<keyword evidence="2" id="KW-0812">Transmembrane</keyword>
<evidence type="ECO:0000313" key="3">
    <source>
        <dbReference type="EMBL" id="KAG9326395.1"/>
    </source>
</evidence>
<reference evidence="3" key="1">
    <citation type="submission" date="2021-07" db="EMBL/GenBank/DDBJ databases">
        <title>Draft genome of Mortierella alpina, strain LL118, isolated from an aspen leaf litter sample.</title>
        <authorList>
            <person name="Yang S."/>
            <person name="Vinatzer B.A."/>
        </authorList>
    </citation>
    <scope>NUCLEOTIDE SEQUENCE</scope>
    <source>
        <strain evidence="3">LL118</strain>
    </source>
</reference>
<gene>
    <name evidence="3" type="ORF">KVV02_008015</name>
</gene>
<evidence type="ECO:0000256" key="2">
    <source>
        <dbReference type="SAM" id="Phobius"/>
    </source>
</evidence>
<proteinExistence type="predicted"/>
<feature type="transmembrane region" description="Helical" evidence="2">
    <location>
        <begin position="29"/>
        <end position="52"/>
    </location>
</feature>
<dbReference type="AlphaFoldDB" id="A0A9P8D205"/>
<evidence type="ECO:0000256" key="1">
    <source>
        <dbReference type="SAM" id="MobiDB-lite"/>
    </source>
</evidence>
<organism evidence="3 4">
    <name type="scientific">Mortierella alpina</name>
    <name type="common">Oleaginous fungus</name>
    <name type="synonym">Mortierella renispora</name>
    <dbReference type="NCBI Taxonomy" id="64518"/>
    <lineage>
        <taxon>Eukaryota</taxon>
        <taxon>Fungi</taxon>
        <taxon>Fungi incertae sedis</taxon>
        <taxon>Mucoromycota</taxon>
        <taxon>Mortierellomycotina</taxon>
        <taxon>Mortierellomycetes</taxon>
        <taxon>Mortierellales</taxon>
        <taxon>Mortierellaceae</taxon>
        <taxon>Mortierella</taxon>
    </lineage>
</organism>
<dbReference type="EMBL" id="JAIFTL010000020">
    <property type="protein sequence ID" value="KAG9326395.1"/>
    <property type="molecule type" value="Genomic_DNA"/>
</dbReference>
<evidence type="ECO:0000313" key="4">
    <source>
        <dbReference type="Proteomes" id="UP000717515"/>
    </source>
</evidence>
<feature type="region of interest" description="Disordered" evidence="1">
    <location>
        <begin position="125"/>
        <end position="163"/>
    </location>
</feature>
<protein>
    <submittedName>
        <fullName evidence="3">Uncharacterized protein</fullName>
    </submittedName>
</protein>
<accession>A0A9P8D205</accession>
<comment type="caution">
    <text evidence="3">The sequence shown here is derived from an EMBL/GenBank/DDBJ whole genome shotgun (WGS) entry which is preliminary data.</text>
</comment>